<keyword evidence="1" id="KW-1133">Transmembrane helix</keyword>
<feature type="transmembrane region" description="Helical" evidence="1">
    <location>
        <begin position="289"/>
        <end position="307"/>
    </location>
</feature>
<feature type="non-terminal residue" evidence="2">
    <location>
        <position position="1"/>
    </location>
</feature>
<dbReference type="PANTHER" id="PTHR41983:SF2">
    <property type="entry name" value="SHORT-CHAIN FATTY ACID TRANSPORTER-RELATED"/>
    <property type="match status" value="1"/>
</dbReference>
<evidence type="ECO:0008006" key="3">
    <source>
        <dbReference type="Google" id="ProtNLM"/>
    </source>
</evidence>
<accession>A0A382C6F6</accession>
<gene>
    <name evidence="2" type="ORF">METZ01_LOCUS174474</name>
</gene>
<feature type="transmembrane region" description="Helical" evidence="1">
    <location>
        <begin position="263"/>
        <end position="283"/>
    </location>
</feature>
<evidence type="ECO:0000313" key="2">
    <source>
        <dbReference type="EMBL" id="SVB21620.1"/>
    </source>
</evidence>
<evidence type="ECO:0000256" key="1">
    <source>
        <dbReference type="SAM" id="Phobius"/>
    </source>
</evidence>
<name>A0A382C6F6_9ZZZZ</name>
<dbReference type="InterPro" id="IPR006160">
    <property type="entry name" value="SCFA_transpt_AtoE"/>
</dbReference>
<dbReference type="Pfam" id="PF02667">
    <property type="entry name" value="SCFA_trans"/>
    <property type="match status" value="1"/>
</dbReference>
<feature type="transmembrane region" description="Helical" evidence="1">
    <location>
        <begin position="151"/>
        <end position="176"/>
    </location>
</feature>
<feature type="transmembrane region" description="Helical" evidence="1">
    <location>
        <begin position="209"/>
        <end position="226"/>
    </location>
</feature>
<dbReference type="EMBL" id="UINC01033017">
    <property type="protein sequence ID" value="SVB21620.1"/>
    <property type="molecule type" value="Genomic_DNA"/>
</dbReference>
<keyword evidence="1" id="KW-0472">Membrane</keyword>
<organism evidence="2">
    <name type="scientific">marine metagenome</name>
    <dbReference type="NCBI Taxonomy" id="408172"/>
    <lineage>
        <taxon>unclassified sequences</taxon>
        <taxon>metagenomes</taxon>
        <taxon>ecological metagenomes</taxon>
    </lineage>
</organism>
<proteinExistence type="predicted"/>
<protein>
    <recommendedName>
        <fullName evidence="3">Short-chain fatty acid transporter</fullName>
    </recommendedName>
</protein>
<feature type="transmembrane region" description="Helical" evidence="1">
    <location>
        <begin position="112"/>
        <end position="139"/>
    </location>
</feature>
<reference evidence="2" key="1">
    <citation type="submission" date="2018-05" db="EMBL/GenBank/DDBJ databases">
        <authorList>
            <person name="Lanie J.A."/>
            <person name="Ng W.-L."/>
            <person name="Kazmierczak K.M."/>
            <person name="Andrzejewski T.M."/>
            <person name="Davidsen T.M."/>
            <person name="Wayne K.J."/>
            <person name="Tettelin H."/>
            <person name="Glass J.I."/>
            <person name="Rusch D."/>
            <person name="Podicherti R."/>
            <person name="Tsui H.-C.T."/>
            <person name="Winkler M.E."/>
        </authorList>
    </citation>
    <scope>NUCLEOTIDE SEQUENCE</scope>
</reference>
<sequence>VTDGTTSSIVRVVGDLGERLCTFTQRWIPDSWVVCMILTVMAVLLAMLGANATLNEAALAWGGGMWQLLELAMQFSIAMIAAHACVSSRPIFSLLDKLARLPGRERPVQAIVLMAVFSMAISYLNWALSLVASALFVPFVARRNPKADIRVLIAAAYLGVGTVWHGGLSGSAPLILATPGNPLLEPGTGDPVIDRLIPVTESLFNPFNLTYICVIFVVALATVALLHPRNNPQTLTSEQIDRIMPTLPVADERTTPAGKMEAFPGWVILAAILIGYPLGHSIVTRGFGASWTINAYNAVFLVSALLLQGRPSNLVRAFANGARTASGVILQFPFYAGIFGVINNTELGSWLGSLFVRFATTETYPLVVYFYSGFMNLFVPSAGSKWLIEAPYLLPAAKELGVSATTTVLAYSYGDSTTNLIQPFWAIPILTVTGLRFGDVLGYTGIIAVVCTITSVIAMLLIPAAL</sequence>
<keyword evidence="1" id="KW-0812">Transmembrane</keyword>
<dbReference type="PANTHER" id="PTHR41983">
    <property type="entry name" value="SHORT-CHAIN FATTY ACID TRANSPORTER-RELATED"/>
    <property type="match status" value="1"/>
</dbReference>
<feature type="transmembrane region" description="Helical" evidence="1">
    <location>
        <begin position="31"/>
        <end position="50"/>
    </location>
</feature>
<dbReference type="GO" id="GO:0005886">
    <property type="term" value="C:plasma membrane"/>
    <property type="evidence" value="ECO:0007669"/>
    <property type="project" value="TreeGrafter"/>
</dbReference>
<feature type="transmembrane region" description="Helical" evidence="1">
    <location>
        <begin position="440"/>
        <end position="462"/>
    </location>
</feature>
<dbReference type="AlphaFoldDB" id="A0A382C6F6"/>